<gene>
    <name evidence="1" type="ORF">CLV51_1043</name>
</gene>
<organism evidence="1 2">
    <name type="scientific">Chitinophaga niastensis</name>
    <dbReference type="NCBI Taxonomy" id="536980"/>
    <lineage>
        <taxon>Bacteria</taxon>
        <taxon>Pseudomonadati</taxon>
        <taxon>Bacteroidota</taxon>
        <taxon>Chitinophagia</taxon>
        <taxon>Chitinophagales</taxon>
        <taxon>Chitinophagaceae</taxon>
        <taxon>Chitinophaga</taxon>
    </lineage>
</organism>
<evidence type="ECO:0000313" key="2">
    <source>
        <dbReference type="Proteomes" id="UP000240971"/>
    </source>
</evidence>
<dbReference type="EMBL" id="PYAW01000004">
    <property type="protein sequence ID" value="PSL45301.1"/>
    <property type="molecule type" value="Genomic_DNA"/>
</dbReference>
<protein>
    <submittedName>
        <fullName evidence="1">Uncharacterized protein</fullName>
    </submittedName>
</protein>
<sequence length="235" mass="24312">MAEGAVGAAVGVFTSWTGVGAVVGGAVVVHGADVASHGLTELITGEDAATYTQQGISMGLRSVGVSPQVANTAAGYTDALISLGLSMGAGIKTMPKVPFTSQAAADGSTAKSATFAQLTKAEMRAITGESKVPLPLQPASAKEIEFGCEKVARTIQKAIGGEFLQVTPKFGNQLGPVNYAAGAGPAWYRHVAVLKEGMVYDMMTGSEGMDLNKYKQMFEYADDLLFQTVPKITVK</sequence>
<name>A0A2P8HGF7_CHINA</name>
<proteinExistence type="predicted"/>
<evidence type="ECO:0000313" key="1">
    <source>
        <dbReference type="EMBL" id="PSL45301.1"/>
    </source>
</evidence>
<reference evidence="1 2" key="1">
    <citation type="submission" date="2018-03" db="EMBL/GenBank/DDBJ databases">
        <title>Genomic Encyclopedia of Archaeal and Bacterial Type Strains, Phase II (KMG-II): from individual species to whole genera.</title>
        <authorList>
            <person name="Goeker M."/>
        </authorList>
    </citation>
    <scope>NUCLEOTIDE SEQUENCE [LARGE SCALE GENOMIC DNA]</scope>
    <source>
        <strain evidence="1 2">DSM 24859</strain>
    </source>
</reference>
<dbReference type="RefSeq" id="WP_106529648.1">
    <property type="nucleotide sequence ID" value="NZ_PYAW01000004.1"/>
</dbReference>
<comment type="caution">
    <text evidence="1">The sequence shown here is derived from an EMBL/GenBank/DDBJ whole genome shotgun (WGS) entry which is preliminary data.</text>
</comment>
<dbReference type="OrthoDB" id="582519at2"/>
<dbReference type="Proteomes" id="UP000240971">
    <property type="component" value="Unassembled WGS sequence"/>
</dbReference>
<accession>A0A2P8HGF7</accession>
<keyword evidence="2" id="KW-1185">Reference proteome</keyword>
<dbReference type="AlphaFoldDB" id="A0A2P8HGF7"/>